<evidence type="ECO:0000313" key="2">
    <source>
        <dbReference type="EMBL" id="MBT2135501.1"/>
    </source>
</evidence>
<dbReference type="Proteomes" id="UP000811255">
    <property type="component" value="Unassembled WGS sequence"/>
</dbReference>
<keyword evidence="3" id="KW-1185">Reference proteome</keyword>
<evidence type="ECO:0000256" key="1">
    <source>
        <dbReference type="SAM" id="Phobius"/>
    </source>
</evidence>
<dbReference type="EMBL" id="JAHFVK010000002">
    <property type="protein sequence ID" value="MBT2135501.1"/>
    <property type="molecule type" value="Genomic_DNA"/>
</dbReference>
<keyword evidence="1" id="KW-1133">Transmembrane helix</keyword>
<dbReference type="RefSeq" id="WP_214537206.1">
    <property type="nucleotide sequence ID" value="NZ_JAHFVK010000002.1"/>
</dbReference>
<reference evidence="2 3" key="1">
    <citation type="submission" date="2021-05" db="EMBL/GenBank/DDBJ databases">
        <title>Croceibacterium sp. LX-88 genome sequence.</title>
        <authorList>
            <person name="Luo X."/>
        </authorList>
    </citation>
    <scope>NUCLEOTIDE SEQUENCE [LARGE SCALE GENOMIC DNA]</scope>
    <source>
        <strain evidence="2 3">LX-88</strain>
    </source>
</reference>
<keyword evidence="1" id="KW-0472">Membrane</keyword>
<organism evidence="2 3">
    <name type="scientific">Croceibacterium selenioxidans</name>
    <dbReference type="NCBI Taxonomy" id="2838833"/>
    <lineage>
        <taxon>Bacteria</taxon>
        <taxon>Pseudomonadati</taxon>
        <taxon>Pseudomonadota</taxon>
        <taxon>Alphaproteobacteria</taxon>
        <taxon>Sphingomonadales</taxon>
        <taxon>Erythrobacteraceae</taxon>
        <taxon>Croceibacterium</taxon>
    </lineage>
</organism>
<gene>
    <name evidence="2" type="ORF">KK137_14280</name>
</gene>
<feature type="transmembrane region" description="Helical" evidence="1">
    <location>
        <begin position="12"/>
        <end position="45"/>
    </location>
</feature>
<comment type="caution">
    <text evidence="2">The sequence shown here is derived from an EMBL/GenBank/DDBJ whole genome shotgun (WGS) entry which is preliminary data.</text>
</comment>
<name>A0ABS5W6Y1_9SPHN</name>
<accession>A0ABS5W6Y1</accession>
<evidence type="ECO:0000313" key="3">
    <source>
        <dbReference type="Proteomes" id="UP000811255"/>
    </source>
</evidence>
<proteinExistence type="predicted"/>
<keyword evidence="1" id="KW-0812">Transmembrane</keyword>
<sequence length="59" mass="6430">MRDVLQILIEIVLGIAGAVFFGSLTVVIVALAVGCVAFGSCWSIIGWRRRRAARLRGRD</sequence>
<protein>
    <submittedName>
        <fullName evidence="2">Uncharacterized protein</fullName>
    </submittedName>
</protein>
<dbReference type="PROSITE" id="PS51257">
    <property type="entry name" value="PROKAR_LIPOPROTEIN"/>
    <property type="match status" value="1"/>
</dbReference>